<keyword evidence="9 13" id="KW-0133">Cell shape</keyword>
<evidence type="ECO:0000256" key="2">
    <source>
        <dbReference type="ARBA" id="ARBA00001946"/>
    </source>
</evidence>
<evidence type="ECO:0000256" key="6">
    <source>
        <dbReference type="ARBA" id="ARBA00022741"/>
    </source>
</evidence>
<dbReference type="InterPro" id="IPR016185">
    <property type="entry name" value="PreATP-grasp_dom_sf"/>
</dbReference>
<keyword evidence="4 13" id="KW-0436">Ligase</keyword>
<dbReference type="InterPro" id="IPR000291">
    <property type="entry name" value="D-Ala_lig_Van_CS"/>
</dbReference>
<dbReference type="Gene3D" id="3.40.50.20">
    <property type="match status" value="1"/>
</dbReference>
<reference evidence="16 17" key="1">
    <citation type="submission" date="2022-04" db="EMBL/GenBank/DDBJ databases">
        <title>Genome diversity in the genus Frankia.</title>
        <authorList>
            <person name="Carlos-Shanley C."/>
            <person name="Hahn D."/>
        </authorList>
    </citation>
    <scope>NUCLEOTIDE SEQUENCE [LARGE SCALE GENOMIC DNA]</scope>
    <source>
        <strain evidence="16 17">Ag45/Mut15</strain>
    </source>
</reference>
<dbReference type="Pfam" id="PF07478">
    <property type="entry name" value="Dala_Dala_lig_C"/>
    <property type="match status" value="1"/>
</dbReference>
<comment type="function">
    <text evidence="13">Cell wall formation.</text>
</comment>
<dbReference type="EMBL" id="JALKFT010000008">
    <property type="protein sequence ID" value="MCK9876152.1"/>
    <property type="molecule type" value="Genomic_DNA"/>
</dbReference>
<comment type="similarity">
    <text evidence="3 13">Belongs to the D-alanine--D-alanine ligase family.</text>
</comment>
<dbReference type="InterPro" id="IPR011095">
    <property type="entry name" value="Dala_Dala_lig_C"/>
</dbReference>
<dbReference type="PANTHER" id="PTHR23132">
    <property type="entry name" value="D-ALANINE--D-ALANINE LIGASE"/>
    <property type="match status" value="1"/>
</dbReference>
<comment type="cofactor">
    <cofactor evidence="1">
        <name>Mn(2+)</name>
        <dbReference type="ChEBI" id="CHEBI:29035"/>
    </cofactor>
</comment>
<comment type="subcellular location">
    <subcellularLocation>
        <location evidence="13">Cytoplasm</location>
    </subcellularLocation>
</comment>
<name>A0ABT0JX74_9ACTN</name>
<dbReference type="HAMAP" id="MF_00047">
    <property type="entry name" value="Dala_Dala_lig"/>
    <property type="match status" value="1"/>
</dbReference>
<dbReference type="RefSeq" id="WP_248824484.1">
    <property type="nucleotide sequence ID" value="NZ_JALKFT010000008.1"/>
</dbReference>
<dbReference type="PANTHER" id="PTHR23132:SF25">
    <property type="entry name" value="D-ALANINE--D-ALANINE LIGASE A"/>
    <property type="match status" value="1"/>
</dbReference>
<dbReference type="InterPro" id="IPR011761">
    <property type="entry name" value="ATP-grasp"/>
</dbReference>
<evidence type="ECO:0000259" key="15">
    <source>
        <dbReference type="PROSITE" id="PS50975"/>
    </source>
</evidence>
<gene>
    <name evidence="13" type="primary">ddl</name>
    <name evidence="16" type="ORF">MXD59_10255</name>
</gene>
<comment type="catalytic activity">
    <reaction evidence="13">
        <text>2 D-alanine + ATP = D-alanyl-D-alanine + ADP + phosphate + H(+)</text>
        <dbReference type="Rhea" id="RHEA:11224"/>
        <dbReference type="ChEBI" id="CHEBI:15378"/>
        <dbReference type="ChEBI" id="CHEBI:30616"/>
        <dbReference type="ChEBI" id="CHEBI:43474"/>
        <dbReference type="ChEBI" id="CHEBI:57416"/>
        <dbReference type="ChEBI" id="CHEBI:57822"/>
        <dbReference type="ChEBI" id="CHEBI:456216"/>
        <dbReference type="EC" id="6.3.2.4"/>
    </reaction>
</comment>
<sequence>MPGTRGRIRIAVVFGGRSTEHAISCVSAGGVVRALDRHGYDVVPIGIDVDGRWIVFATDADVLRADGEQLPAVRAAAGRQVVLTADPTAPRLVLRDPTDAPLGELADIDVIFPVLHGPFGEDGTVQGLFELAGVPYVGSGVFASAAAMDKEHMKAQLAAAGLPVGPYVVLRAGESLTETDRQRLGLPVFVKPARGGSSIGISRVDAWADLDTAVKTARTHDPKVLIEAGIVGREIECGVLGRVDAPGAQASLPAEITVDSPTGFYDFDAKYVTDRTRFDVPAVLSPDILEEVQAVAVRAFEALDCAGLARVDVFLTPRNKVVVNEVNTMPGFTPTSMFPRMWAASGLDFPALVDRLVRSALGAGSGLR</sequence>
<keyword evidence="13" id="KW-0963">Cytoplasm</keyword>
<dbReference type="PROSITE" id="PS00844">
    <property type="entry name" value="DALA_DALA_LIGASE_2"/>
    <property type="match status" value="1"/>
</dbReference>
<dbReference type="SUPFAM" id="SSF52440">
    <property type="entry name" value="PreATP-grasp domain"/>
    <property type="match status" value="1"/>
</dbReference>
<evidence type="ECO:0000256" key="3">
    <source>
        <dbReference type="ARBA" id="ARBA00010871"/>
    </source>
</evidence>
<evidence type="ECO:0000256" key="11">
    <source>
        <dbReference type="ARBA" id="ARBA00023211"/>
    </source>
</evidence>
<dbReference type="Gene3D" id="3.30.1490.20">
    <property type="entry name" value="ATP-grasp fold, A domain"/>
    <property type="match status" value="1"/>
</dbReference>
<evidence type="ECO:0000256" key="8">
    <source>
        <dbReference type="ARBA" id="ARBA00022842"/>
    </source>
</evidence>
<keyword evidence="17" id="KW-1185">Reference proteome</keyword>
<keyword evidence="12 13" id="KW-0961">Cell wall biogenesis/degradation</keyword>
<comment type="caution">
    <text evidence="16">The sequence shown here is derived from an EMBL/GenBank/DDBJ whole genome shotgun (WGS) entry which is preliminary data.</text>
</comment>
<evidence type="ECO:0000256" key="4">
    <source>
        <dbReference type="ARBA" id="ARBA00022598"/>
    </source>
</evidence>
<comment type="pathway">
    <text evidence="13">Cell wall biogenesis; peptidoglycan biosynthesis.</text>
</comment>
<dbReference type="GO" id="GO:0016874">
    <property type="term" value="F:ligase activity"/>
    <property type="evidence" value="ECO:0007669"/>
    <property type="project" value="UniProtKB-KW"/>
</dbReference>
<dbReference type="InterPro" id="IPR013815">
    <property type="entry name" value="ATP_grasp_subdomain_1"/>
</dbReference>
<keyword evidence="10 13" id="KW-0573">Peptidoglycan synthesis</keyword>
<dbReference type="Pfam" id="PF01820">
    <property type="entry name" value="Dala_Dala_lig_N"/>
    <property type="match status" value="1"/>
</dbReference>
<dbReference type="NCBIfam" id="NF002378">
    <property type="entry name" value="PRK01372.1"/>
    <property type="match status" value="1"/>
</dbReference>
<protein>
    <recommendedName>
        <fullName evidence="13">D-alanine--D-alanine ligase</fullName>
        <ecNumber evidence="13">6.3.2.4</ecNumber>
    </recommendedName>
    <alternativeName>
        <fullName evidence="13">D-Ala-D-Ala ligase</fullName>
    </alternativeName>
    <alternativeName>
        <fullName evidence="13">D-alanylalanine synthetase</fullName>
    </alternativeName>
</protein>
<dbReference type="InterPro" id="IPR005905">
    <property type="entry name" value="D_ala_D_ala"/>
</dbReference>
<evidence type="ECO:0000256" key="12">
    <source>
        <dbReference type="ARBA" id="ARBA00023316"/>
    </source>
</evidence>
<keyword evidence="5" id="KW-0479">Metal-binding</keyword>
<dbReference type="NCBIfam" id="TIGR01205">
    <property type="entry name" value="D_ala_D_alaTIGR"/>
    <property type="match status" value="1"/>
</dbReference>
<evidence type="ECO:0000313" key="16">
    <source>
        <dbReference type="EMBL" id="MCK9876152.1"/>
    </source>
</evidence>
<proteinExistence type="inferred from homology"/>
<keyword evidence="8" id="KW-0460">Magnesium</keyword>
<keyword evidence="11" id="KW-0464">Manganese</keyword>
<evidence type="ECO:0000256" key="7">
    <source>
        <dbReference type="ARBA" id="ARBA00022840"/>
    </source>
</evidence>
<dbReference type="EC" id="6.3.2.4" evidence="13"/>
<evidence type="ECO:0000256" key="10">
    <source>
        <dbReference type="ARBA" id="ARBA00022984"/>
    </source>
</evidence>
<dbReference type="PIRSF" id="PIRSF039102">
    <property type="entry name" value="Ddl/VanB"/>
    <property type="match status" value="1"/>
</dbReference>
<feature type="domain" description="ATP-grasp" evidence="15">
    <location>
        <begin position="154"/>
        <end position="358"/>
    </location>
</feature>
<dbReference type="InterPro" id="IPR011127">
    <property type="entry name" value="Dala_Dala_lig_N"/>
</dbReference>
<dbReference type="PROSITE" id="PS50975">
    <property type="entry name" value="ATP_GRASP"/>
    <property type="match status" value="1"/>
</dbReference>
<dbReference type="SUPFAM" id="SSF56059">
    <property type="entry name" value="Glutathione synthetase ATP-binding domain-like"/>
    <property type="match status" value="1"/>
</dbReference>
<organism evidence="16 17">
    <name type="scientific">Frankia umida</name>
    <dbReference type="NCBI Taxonomy" id="573489"/>
    <lineage>
        <taxon>Bacteria</taxon>
        <taxon>Bacillati</taxon>
        <taxon>Actinomycetota</taxon>
        <taxon>Actinomycetes</taxon>
        <taxon>Frankiales</taxon>
        <taxon>Frankiaceae</taxon>
        <taxon>Frankia</taxon>
    </lineage>
</organism>
<dbReference type="Proteomes" id="UP001201873">
    <property type="component" value="Unassembled WGS sequence"/>
</dbReference>
<dbReference type="PROSITE" id="PS00843">
    <property type="entry name" value="DALA_DALA_LIGASE_1"/>
    <property type="match status" value="1"/>
</dbReference>
<evidence type="ECO:0000313" key="17">
    <source>
        <dbReference type="Proteomes" id="UP001201873"/>
    </source>
</evidence>
<keyword evidence="6 14" id="KW-0547">Nucleotide-binding</keyword>
<accession>A0ABT0JX74</accession>
<evidence type="ECO:0000256" key="1">
    <source>
        <dbReference type="ARBA" id="ARBA00001936"/>
    </source>
</evidence>
<evidence type="ECO:0000256" key="13">
    <source>
        <dbReference type="HAMAP-Rule" id="MF_00047"/>
    </source>
</evidence>
<evidence type="ECO:0000256" key="14">
    <source>
        <dbReference type="PROSITE-ProRule" id="PRU00409"/>
    </source>
</evidence>
<evidence type="ECO:0000256" key="9">
    <source>
        <dbReference type="ARBA" id="ARBA00022960"/>
    </source>
</evidence>
<comment type="cofactor">
    <cofactor evidence="2">
        <name>Mg(2+)</name>
        <dbReference type="ChEBI" id="CHEBI:18420"/>
    </cofactor>
</comment>
<dbReference type="Gene3D" id="3.30.470.20">
    <property type="entry name" value="ATP-grasp fold, B domain"/>
    <property type="match status" value="1"/>
</dbReference>
<evidence type="ECO:0000256" key="5">
    <source>
        <dbReference type="ARBA" id="ARBA00022723"/>
    </source>
</evidence>
<dbReference type="NCBIfam" id="NF002528">
    <property type="entry name" value="PRK01966.1-4"/>
    <property type="match status" value="1"/>
</dbReference>
<keyword evidence="7 14" id="KW-0067">ATP-binding</keyword>